<dbReference type="SUPFAM" id="SSF57903">
    <property type="entry name" value="FYVE/PHD zinc finger"/>
    <property type="match status" value="1"/>
</dbReference>
<keyword evidence="3" id="KW-0862">Zinc</keyword>
<dbReference type="InterPro" id="IPR000306">
    <property type="entry name" value="Znf_FYVE"/>
</dbReference>
<dbReference type="InterPro" id="IPR013083">
    <property type="entry name" value="Znf_RING/FYVE/PHD"/>
</dbReference>
<dbReference type="Gene3D" id="3.30.40.10">
    <property type="entry name" value="Zinc/RING finger domain, C3HC4 (zinc finger)"/>
    <property type="match status" value="1"/>
</dbReference>
<evidence type="ECO:0000256" key="1">
    <source>
        <dbReference type="ARBA" id="ARBA00022723"/>
    </source>
</evidence>
<keyword evidence="1" id="KW-0479">Metal-binding</keyword>
<dbReference type="PROSITE" id="PS50178">
    <property type="entry name" value="ZF_FYVE"/>
    <property type="match status" value="1"/>
</dbReference>
<sequence length="488" mass="53263">MILSPDRGRLDTKEFNMARGTSKIRLYDRDVFPAATEGPANVFSSIPFLLVKSRWIADDAAQVCPLCSQKFTQIRRKHHCRQCGQVLCSKCCNEKVPLPQLGFEEPERICDNCLEVTSLVTKSRSLQMSFKLEAAKGLSELCKDPAALTKVVEMGGVQTLIFLSQSGNDEVKAAVASGLQILSTHPQLHSMLAKCGGIKALCSILSTVNESQEQTLIDGISALMIFCKSPELKAQALADGALDPVLTVCAMKEALALLALMTLSHIVEHQGNLAPLIESNRNALPRILALTKAQDEKIQEISLRILAQMSVGTDWQRHCIVQEDFSAGRCLVEALTKGPKNLQVLVNASCLIANLATGDQDQMSLRDCLQAMCSLTSSHTAHKDIQTHVSRGLGNFAKFHQNSSILIDYLPSIVETHLKSTDNAIKCHGLRTVMYLISYQKERAVDVLLREGAHEVLTSLGTFNGIVDAVETGLLKIVPTLSDCTITK</sequence>
<gene>
    <name evidence="6" type="ORF">PEVE_00042742</name>
</gene>
<evidence type="ECO:0000256" key="4">
    <source>
        <dbReference type="PROSITE-ProRule" id="PRU00091"/>
    </source>
</evidence>
<accession>A0ABN8LVT9</accession>
<dbReference type="PANTHER" id="PTHR39490">
    <property type="entry name" value="ARRESTIN DOMAIN-CONTAINING PROTEIN D"/>
    <property type="match status" value="1"/>
</dbReference>
<dbReference type="PANTHER" id="PTHR39490:SF9">
    <property type="entry name" value="FYVE-TYPE DOMAIN-CONTAINING PROTEIN"/>
    <property type="match status" value="1"/>
</dbReference>
<organism evidence="6 7">
    <name type="scientific">Porites evermanni</name>
    <dbReference type="NCBI Taxonomy" id="104178"/>
    <lineage>
        <taxon>Eukaryota</taxon>
        <taxon>Metazoa</taxon>
        <taxon>Cnidaria</taxon>
        <taxon>Anthozoa</taxon>
        <taxon>Hexacorallia</taxon>
        <taxon>Scleractinia</taxon>
        <taxon>Fungiina</taxon>
        <taxon>Poritidae</taxon>
        <taxon>Porites</taxon>
    </lineage>
</organism>
<evidence type="ECO:0000256" key="3">
    <source>
        <dbReference type="ARBA" id="ARBA00022833"/>
    </source>
</evidence>
<dbReference type="InterPro" id="IPR000225">
    <property type="entry name" value="Armadillo"/>
</dbReference>
<dbReference type="SUPFAM" id="SSF48371">
    <property type="entry name" value="ARM repeat"/>
    <property type="match status" value="1"/>
</dbReference>
<dbReference type="Proteomes" id="UP001159427">
    <property type="component" value="Unassembled WGS sequence"/>
</dbReference>
<dbReference type="EMBL" id="CALNXI010000085">
    <property type="protein sequence ID" value="CAH3018373.1"/>
    <property type="molecule type" value="Genomic_DNA"/>
</dbReference>
<keyword evidence="7" id="KW-1185">Reference proteome</keyword>
<evidence type="ECO:0000256" key="2">
    <source>
        <dbReference type="ARBA" id="ARBA00022771"/>
    </source>
</evidence>
<protein>
    <recommendedName>
        <fullName evidence="5">FYVE-type domain-containing protein</fullName>
    </recommendedName>
</protein>
<evidence type="ECO:0000259" key="5">
    <source>
        <dbReference type="PROSITE" id="PS50178"/>
    </source>
</evidence>
<keyword evidence="2 4" id="KW-0863">Zinc-finger</keyword>
<dbReference type="InterPro" id="IPR011011">
    <property type="entry name" value="Znf_FYVE_PHD"/>
</dbReference>
<dbReference type="SMART" id="SM00064">
    <property type="entry name" value="FYVE"/>
    <property type="match status" value="1"/>
</dbReference>
<feature type="domain" description="FYVE-type" evidence="5">
    <location>
        <begin position="58"/>
        <end position="118"/>
    </location>
</feature>
<reference evidence="6 7" key="1">
    <citation type="submission" date="2022-05" db="EMBL/GenBank/DDBJ databases">
        <authorList>
            <consortium name="Genoscope - CEA"/>
            <person name="William W."/>
        </authorList>
    </citation>
    <scope>NUCLEOTIDE SEQUENCE [LARGE SCALE GENOMIC DNA]</scope>
</reference>
<dbReference type="InterPro" id="IPR017455">
    <property type="entry name" value="Znf_FYVE-rel"/>
</dbReference>
<dbReference type="InterPro" id="IPR016024">
    <property type="entry name" value="ARM-type_fold"/>
</dbReference>
<dbReference type="Gene3D" id="1.25.10.10">
    <property type="entry name" value="Leucine-rich Repeat Variant"/>
    <property type="match status" value="2"/>
</dbReference>
<dbReference type="InterPro" id="IPR011989">
    <property type="entry name" value="ARM-like"/>
</dbReference>
<evidence type="ECO:0000313" key="7">
    <source>
        <dbReference type="Proteomes" id="UP001159427"/>
    </source>
</evidence>
<dbReference type="Pfam" id="PF01363">
    <property type="entry name" value="FYVE"/>
    <property type="match status" value="1"/>
</dbReference>
<dbReference type="InterPro" id="IPR052113">
    <property type="entry name" value="FYVE-type_Zinc_Finger"/>
</dbReference>
<comment type="caution">
    <text evidence="6">The sequence shown here is derived from an EMBL/GenBank/DDBJ whole genome shotgun (WGS) entry which is preliminary data.</text>
</comment>
<evidence type="ECO:0000313" key="6">
    <source>
        <dbReference type="EMBL" id="CAH3018373.1"/>
    </source>
</evidence>
<proteinExistence type="predicted"/>
<name>A0ABN8LVT9_9CNID</name>
<dbReference type="SMART" id="SM00185">
    <property type="entry name" value="ARM"/>
    <property type="match status" value="5"/>
</dbReference>